<gene>
    <name evidence="1" type="ORF">SAMN05660964_01607</name>
</gene>
<evidence type="ECO:0008006" key="3">
    <source>
        <dbReference type="Google" id="ProtNLM"/>
    </source>
</evidence>
<dbReference type="InterPro" id="IPR038714">
    <property type="entry name" value="YfeY-like_sf"/>
</dbReference>
<dbReference type="PROSITE" id="PS51257">
    <property type="entry name" value="PROKAR_LIPOPROTEIN"/>
    <property type="match status" value="1"/>
</dbReference>
<dbReference type="Gene3D" id="2.60.460.10">
    <property type="entry name" value="protein yfey like domain"/>
    <property type="match status" value="1"/>
</dbReference>
<name>A0A1H4BCD2_9GAMM</name>
<dbReference type="Pfam" id="PF06572">
    <property type="entry name" value="DUF1131"/>
    <property type="match status" value="1"/>
</dbReference>
<reference evidence="1 2" key="1">
    <citation type="submission" date="2016-10" db="EMBL/GenBank/DDBJ databases">
        <authorList>
            <person name="de Groot N.N."/>
        </authorList>
    </citation>
    <scope>NUCLEOTIDE SEQUENCE [LARGE SCALE GENOMIC DNA]</scope>
    <source>
        <strain evidence="1 2">DSM 21228</strain>
    </source>
</reference>
<sequence length="198" mass="21255">MLNLRAKGWGVLAIATLFTVVGCDDRQSDTSVAQSSVKPVEMLSVDGIGPINGSTAFNLHDITMVFQGFNVAQRTNYTEGEEYPVIMVSKELKPLLTINPDAKQAKVFSVMVHDNLIGNGLGHAIGSTFADIYTYGATEECAAGSEELSGKVLCYAPKTGNILYLFGGTWNGPDGSVPPKDVLANWQMEAIIWKPPAK</sequence>
<organism evidence="1 2">
    <name type="scientific">Thiothrix caldifontis</name>
    <dbReference type="NCBI Taxonomy" id="525918"/>
    <lineage>
        <taxon>Bacteria</taxon>
        <taxon>Pseudomonadati</taxon>
        <taxon>Pseudomonadota</taxon>
        <taxon>Gammaproteobacteria</taxon>
        <taxon>Thiotrichales</taxon>
        <taxon>Thiotrichaceae</taxon>
        <taxon>Thiothrix</taxon>
    </lineage>
</organism>
<proteinExistence type="predicted"/>
<keyword evidence="2" id="KW-1185">Reference proteome</keyword>
<evidence type="ECO:0000313" key="1">
    <source>
        <dbReference type="EMBL" id="SEA45800.1"/>
    </source>
</evidence>
<dbReference type="EMBL" id="FNQP01000008">
    <property type="protein sequence ID" value="SEA45800.1"/>
    <property type="molecule type" value="Genomic_DNA"/>
</dbReference>
<dbReference type="AlphaFoldDB" id="A0A1H4BCD2"/>
<dbReference type="RefSeq" id="WP_093067182.1">
    <property type="nucleotide sequence ID" value="NZ_FNQP01000008.1"/>
</dbReference>
<dbReference type="OrthoDB" id="5622706at2"/>
<protein>
    <recommendedName>
        <fullName evidence="3">DUF1131 domain-containing protein</fullName>
    </recommendedName>
</protein>
<dbReference type="Proteomes" id="UP000199397">
    <property type="component" value="Unassembled WGS sequence"/>
</dbReference>
<accession>A0A1H4BCD2</accession>
<evidence type="ECO:0000313" key="2">
    <source>
        <dbReference type="Proteomes" id="UP000199397"/>
    </source>
</evidence>
<dbReference type="InterPro" id="IPR010938">
    <property type="entry name" value="DUF1131"/>
</dbReference>